<dbReference type="Proteomes" id="UP000254291">
    <property type="component" value="Unassembled WGS sequence"/>
</dbReference>
<evidence type="ECO:0000313" key="1">
    <source>
        <dbReference type="EMBL" id="STZ44343.1"/>
    </source>
</evidence>
<reference evidence="1 2" key="1">
    <citation type="submission" date="2018-06" db="EMBL/GenBank/DDBJ databases">
        <authorList>
            <consortium name="Pathogen Informatics"/>
            <person name="Doyle S."/>
        </authorList>
    </citation>
    <scope>NUCLEOTIDE SEQUENCE [LARGE SCALE GENOMIC DNA]</scope>
    <source>
        <strain evidence="1 2">NCTC10742</strain>
    </source>
</reference>
<evidence type="ECO:0000313" key="2">
    <source>
        <dbReference type="Proteomes" id="UP000254291"/>
    </source>
</evidence>
<accession>A0A378SNQ3</accession>
<sequence length="31" mass="3447">MTENATLNVSALHWAASPWIDESRCSMLKAL</sequence>
<dbReference type="AlphaFoldDB" id="A0A378SNQ3"/>
<proteinExistence type="predicted"/>
<gene>
    <name evidence="1" type="ORF">NCTC10742_03577</name>
</gene>
<organism evidence="1 2">
    <name type="scientific">Mycolicibacterium gilvum</name>
    <dbReference type="NCBI Taxonomy" id="1804"/>
    <lineage>
        <taxon>Bacteria</taxon>
        <taxon>Bacillati</taxon>
        <taxon>Actinomycetota</taxon>
        <taxon>Actinomycetes</taxon>
        <taxon>Mycobacteriales</taxon>
        <taxon>Mycobacteriaceae</taxon>
        <taxon>Mycolicibacterium</taxon>
    </lineage>
</organism>
<protein>
    <submittedName>
        <fullName evidence="1">Uncharacterized protein</fullName>
    </submittedName>
</protein>
<name>A0A378SNQ3_9MYCO</name>
<dbReference type="EMBL" id="UGQM01000001">
    <property type="protein sequence ID" value="STZ44343.1"/>
    <property type="molecule type" value="Genomic_DNA"/>
</dbReference>